<comment type="caution">
    <text evidence="4">The sequence shown here is derived from an EMBL/GenBank/DDBJ whole genome shotgun (WGS) entry which is preliminary data.</text>
</comment>
<feature type="domain" description="YodL-like" evidence="3">
    <location>
        <begin position="6"/>
        <end position="102"/>
    </location>
</feature>
<evidence type="ECO:0000313" key="4">
    <source>
        <dbReference type="EMBL" id="HIQ83076.1"/>
    </source>
</evidence>
<evidence type="ECO:0000259" key="2">
    <source>
        <dbReference type="Pfam" id="PF12960"/>
    </source>
</evidence>
<dbReference type="AlphaFoldDB" id="A0A9D1CWR7"/>
<dbReference type="Pfam" id="PF14191">
    <property type="entry name" value="YodL"/>
    <property type="match status" value="1"/>
</dbReference>
<dbReference type="Proteomes" id="UP000824260">
    <property type="component" value="Unassembled WGS sequence"/>
</dbReference>
<evidence type="ECO:0000259" key="3">
    <source>
        <dbReference type="Pfam" id="PF14191"/>
    </source>
</evidence>
<evidence type="ECO:0000313" key="5">
    <source>
        <dbReference type="Proteomes" id="UP000824260"/>
    </source>
</evidence>
<protein>
    <submittedName>
        <fullName evidence="4">DUF3849 domain-containing protein</fullName>
    </submittedName>
</protein>
<dbReference type="Pfam" id="PF12960">
    <property type="entry name" value="DUF3849"/>
    <property type="match status" value="1"/>
</dbReference>
<name>A0A9D1CWR7_9FIRM</name>
<evidence type="ECO:0000256" key="1">
    <source>
        <dbReference type="SAM" id="Phobius"/>
    </source>
</evidence>
<keyword evidence="1" id="KW-0812">Transmembrane</keyword>
<reference evidence="4" key="1">
    <citation type="submission" date="2020-10" db="EMBL/GenBank/DDBJ databases">
        <authorList>
            <person name="Gilroy R."/>
        </authorList>
    </citation>
    <scope>NUCLEOTIDE SEQUENCE</scope>
    <source>
        <strain evidence="4">ChiSjej6B24-2974</strain>
    </source>
</reference>
<proteinExistence type="predicted"/>
<reference evidence="4" key="2">
    <citation type="journal article" date="2021" name="PeerJ">
        <title>Extensive microbial diversity within the chicken gut microbiome revealed by metagenomics and culture.</title>
        <authorList>
            <person name="Gilroy R."/>
            <person name="Ravi A."/>
            <person name="Getino M."/>
            <person name="Pursley I."/>
            <person name="Horton D.L."/>
            <person name="Alikhan N.F."/>
            <person name="Baker D."/>
            <person name="Gharbi K."/>
            <person name="Hall N."/>
            <person name="Watson M."/>
            <person name="Adriaenssens E.M."/>
            <person name="Foster-Nyarko E."/>
            <person name="Jarju S."/>
            <person name="Secka A."/>
            <person name="Antonio M."/>
            <person name="Oren A."/>
            <person name="Chaudhuri R.R."/>
            <person name="La Ragione R."/>
            <person name="Hildebrand F."/>
            <person name="Pallen M.J."/>
        </authorList>
    </citation>
    <scope>NUCLEOTIDE SEQUENCE</scope>
    <source>
        <strain evidence="4">ChiSjej6B24-2974</strain>
    </source>
</reference>
<sequence>MEEIRFEILQLKDEFRERRFRGLRELSQKGFTVNAEQYRQVYSGVCPPDVLPDDIFARFNLDRPEDFHGWSLSVGDVILLHQNDGSHAYFVDSFGIEEIPGFAGRHILETLPAQETQEPPRTMLITVRRAARDEQNFAYTQDDATLAASGAIGHLRVDMGQGGEEFYADWTDHAASGLPEGFNAYLDALISTLRTNPAFDKMLESREALSRYCYGHRVGKIPDEDNSYAFRVDGGEYSVLLRLTPNRGEHNVYAYCYSREALDRTLAEMQDARAQAYAPVYLHSAAYAREAGELEAWRASHKENVACREAIDGAIAKYFDGAHLDSRAASEVLDAYGAERVSWVLANSVITKEYDGRFSRGNRAWAQAENIAIDWTKLGYVHNDEFASRSHPAVLDGYSTYSFISFVLLPRGDAILQTQWLQFSIAATALACFLLTQIACRWASPRRYFYLLQLHAVYQHILWVGLVAAVAGDLVRVVDRKVVRVCNRYSEAFIGDCGEDFIVVRLHIILIRFGVQPVDQRAVLHAGRPQHRNGIRGVIRLDVCDQRIRVE</sequence>
<keyword evidence="1" id="KW-1133">Transmembrane helix</keyword>
<feature type="domain" description="DUF3849" evidence="2">
    <location>
        <begin position="280"/>
        <end position="398"/>
    </location>
</feature>
<dbReference type="EMBL" id="DVFZ01000084">
    <property type="protein sequence ID" value="HIQ83076.1"/>
    <property type="molecule type" value="Genomic_DNA"/>
</dbReference>
<organism evidence="4 5">
    <name type="scientific">Candidatus Pullichristensenella stercorigallinarum</name>
    <dbReference type="NCBI Taxonomy" id="2840909"/>
    <lineage>
        <taxon>Bacteria</taxon>
        <taxon>Bacillati</taxon>
        <taxon>Bacillota</taxon>
        <taxon>Clostridia</taxon>
        <taxon>Candidatus Pullichristensenella</taxon>
    </lineage>
</organism>
<accession>A0A9D1CWR7</accession>
<feature type="transmembrane region" description="Helical" evidence="1">
    <location>
        <begin position="461"/>
        <end position="478"/>
    </location>
</feature>
<gene>
    <name evidence="4" type="ORF">IAA52_08235</name>
</gene>
<dbReference type="InterPro" id="IPR025923">
    <property type="entry name" value="YodL-like_dom"/>
</dbReference>
<dbReference type="InterPro" id="IPR024383">
    <property type="entry name" value="DUF3849"/>
</dbReference>
<keyword evidence="1" id="KW-0472">Membrane</keyword>